<evidence type="ECO:0000313" key="2">
    <source>
        <dbReference type="EMBL" id="SYX86597.1"/>
    </source>
</evidence>
<evidence type="ECO:0000256" key="1">
    <source>
        <dbReference type="SAM" id="Phobius"/>
    </source>
</evidence>
<keyword evidence="1" id="KW-1133">Transmembrane helix</keyword>
<dbReference type="Proteomes" id="UP000304148">
    <property type="component" value="Chromosome"/>
</dbReference>
<sequence>MKKTLNKGFLFDLIVVASLALIIIIIFLLGTGKERETRSLITKLENIKPKTTIDLSQNGYQIIEGKMTAAAPTGDSDYVQPAFALLQRETYVPNKRREYPSTPDEINNWLAKDAAVAGYPIRSNEWLLLTGHLILRPAMVYGAEIQDEIYLICNDGVFSKENRCAYRGIRPGRSSIIAVHVQEGQLVPLKENKTLLVSTDQDTLLAQLEEDADQTRSWYWGVGAFVGIFFFAIGKHILSPNKED</sequence>
<feature type="transmembrane region" description="Helical" evidence="1">
    <location>
        <begin position="218"/>
        <end position="238"/>
    </location>
</feature>
<proteinExistence type="predicted"/>
<gene>
    <name evidence="2" type="ORF">PBLR_15023</name>
</gene>
<dbReference type="RefSeq" id="WP_138188479.1">
    <property type="nucleotide sequence ID" value="NZ_LS992241.1"/>
</dbReference>
<organism evidence="2 3">
    <name type="scientific">Paenibacillus alvei</name>
    <name type="common">Bacillus alvei</name>
    <dbReference type="NCBI Taxonomy" id="44250"/>
    <lineage>
        <taxon>Bacteria</taxon>
        <taxon>Bacillati</taxon>
        <taxon>Bacillota</taxon>
        <taxon>Bacilli</taxon>
        <taxon>Bacillales</taxon>
        <taxon>Paenibacillaceae</taxon>
        <taxon>Paenibacillus</taxon>
    </lineage>
</organism>
<evidence type="ECO:0000313" key="3">
    <source>
        <dbReference type="Proteomes" id="UP000304148"/>
    </source>
</evidence>
<name>A0A383RHM2_PAEAL</name>
<keyword evidence="1" id="KW-0812">Transmembrane</keyword>
<keyword evidence="1" id="KW-0472">Membrane</keyword>
<dbReference type="AlphaFoldDB" id="A0A383RHM2"/>
<accession>A0A383RHM2</accession>
<reference evidence="3" key="1">
    <citation type="submission" date="2018-08" db="EMBL/GenBank/DDBJ databases">
        <authorList>
            <person name="Chevrot R."/>
        </authorList>
    </citation>
    <scope>NUCLEOTIDE SEQUENCE [LARGE SCALE GENOMIC DNA]</scope>
</reference>
<feature type="transmembrane region" description="Helical" evidence="1">
    <location>
        <begin position="9"/>
        <end position="30"/>
    </location>
</feature>
<protein>
    <submittedName>
        <fullName evidence="2">Uncharacterized protein</fullName>
    </submittedName>
</protein>
<dbReference type="EMBL" id="LS992241">
    <property type="protein sequence ID" value="SYX86597.1"/>
    <property type="molecule type" value="Genomic_DNA"/>
</dbReference>